<gene>
    <name evidence="2" type="ORF">KSF_051030</name>
</gene>
<comment type="caution">
    <text evidence="2">The sequence shown here is derived from an EMBL/GenBank/DDBJ whole genome shotgun (WGS) entry which is preliminary data.</text>
</comment>
<dbReference type="GO" id="GO:0006506">
    <property type="term" value="P:GPI anchor biosynthetic process"/>
    <property type="evidence" value="ECO:0007669"/>
    <property type="project" value="TreeGrafter"/>
</dbReference>
<dbReference type="GO" id="GO:0003824">
    <property type="term" value="F:catalytic activity"/>
    <property type="evidence" value="ECO:0007669"/>
    <property type="project" value="InterPro"/>
</dbReference>
<dbReference type="InterPro" id="IPR051916">
    <property type="entry name" value="GPI-anchor_lipid_remodeler"/>
</dbReference>
<evidence type="ECO:0000313" key="3">
    <source>
        <dbReference type="Proteomes" id="UP000597444"/>
    </source>
</evidence>
<sequence length="294" mass="32662">MRVLSYNILLGGTPRVDALEKMIRAARPDVVGLVEATNADVVEELAKRTGMHFALSGRGTRFNDWNVAVLSRLPILETIVHTRPHTTFTRRHVLEVRVETSSGQPVTVFVIHLTASMYRGTESNLKRRGEVQELLNIMQPRQGTTHLVMGDFNSLAPGDKFSASTILRYQFYLRASSYKRITRTLRGRVILALIKALLSGPPGTTLLDIVGYRYAKGGIDLLLDAGYTDSFRHLHPDQLGYTYPAAIPGTRIDYIFASPELAPSLTFCEVHTDGEDITGKDASDHLPLLAEFDI</sequence>
<accession>A0A8J3IQK4</accession>
<dbReference type="AlphaFoldDB" id="A0A8J3IQK4"/>
<dbReference type="PANTHER" id="PTHR14859:SF1">
    <property type="entry name" value="PGAP2-INTERACTING PROTEIN"/>
    <property type="match status" value="1"/>
</dbReference>
<keyword evidence="3" id="KW-1185">Reference proteome</keyword>
<evidence type="ECO:0000259" key="1">
    <source>
        <dbReference type="Pfam" id="PF03372"/>
    </source>
</evidence>
<reference evidence="2" key="1">
    <citation type="submission" date="2020-10" db="EMBL/GenBank/DDBJ databases">
        <title>Taxonomic study of unclassified bacteria belonging to the class Ktedonobacteria.</title>
        <authorList>
            <person name="Yabe S."/>
            <person name="Wang C.M."/>
            <person name="Zheng Y."/>
            <person name="Sakai Y."/>
            <person name="Cavaletti L."/>
            <person name="Monciardini P."/>
            <person name="Donadio S."/>
        </authorList>
    </citation>
    <scope>NUCLEOTIDE SEQUENCE</scope>
    <source>
        <strain evidence="2">ID150040</strain>
    </source>
</reference>
<protein>
    <recommendedName>
        <fullName evidence="1">Endonuclease/exonuclease/phosphatase domain-containing protein</fullName>
    </recommendedName>
</protein>
<dbReference type="Proteomes" id="UP000597444">
    <property type="component" value="Unassembled WGS sequence"/>
</dbReference>
<dbReference type="RefSeq" id="WP_220205758.1">
    <property type="nucleotide sequence ID" value="NZ_BNJK01000001.1"/>
</dbReference>
<dbReference type="InterPro" id="IPR005135">
    <property type="entry name" value="Endo/exonuclease/phosphatase"/>
</dbReference>
<dbReference type="Gene3D" id="3.60.10.10">
    <property type="entry name" value="Endonuclease/exonuclease/phosphatase"/>
    <property type="match status" value="1"/>
</dbReference>
<dbReference type="InterPro" id="IPR036691">
    <property type="entry name" value="Endo/exonu/phosph_ase_sf"/>
</dbReference>
<dbReference type="Pfam" id="PF03372">
    <property type="entry name" value="Exo_endo_phos"/>
    <property type="match status" value="1"/>
</dbReference>
<name>A0A8J3IQK4_9CHLR</name>
<feature type="domain" description="Endonuclease/exonuclease/phosphatase" evidence="1">
    <location>
        <begin position="4"/>
        <end position="285"/>
    </location>
</feature>
<dbReference type="SUPFAM" id="SSF56219">
    <property type="entry name" value="DNase I-like"/>
    <property type="match status" value="1"/>
</dbReference>
<evidence type="ECO:0000313" key="2">
    <source>
        <dbReference type="EMBL" id="GHO95055.1"/>
    </source>
</evidence>
<organism evidence="2 3">
    <name type="scientific">Reticulibacter mediterranei</name>
    <dbReference type="NCBI Taxonomy" id="2778369"/>
    <lineage>
        <taxon>Bacteria</taxon>
        <taxon>Bacillati</taxon>
        <taxon>Chloroflexota</taxon>
        <taxon>Ktedonobacteria</taxon>
        <taxon>Ktedonobacterales</taxon>
        <taxon>Reticulibacteraceae</taxon>
        <taxon>Reticulibacter</taxon>
    </lineage>
</organism>
<proteinExistence type="predicted"/>
<dbReference type="PANTHER" id="PTHR14859">
    <property type="entry name" value="CALCOFLUOR WHITE HYPERSENSITIVE PROTEIN PRECURSOR"/>
    <property type="match status" value="1"/>
</dbReference>
<dbReference type="GO" id="GO:0016020">
    <property type="term" value="C:membrane"/>
    <property type="evidence" value="ECO:0007669"/>
    <property type="project" value="GOC"/>
</dbReference>
<dbReference type="EMBL" id="BNJK01000001">
    <property type="protein sequence ID" value="GHO95055.1"/>
    <property type="molecule type" value="Genomic_DNA"/>
</dbReference>